<proteinExistence type="predicted"/>
<name>A0AAD8I8N6_9APIA</name>
<evidence type="ECO:0000313" key="2">
    <source>
        <dbReference type="Proteomes" id="UP001237642"/>
    </source>
</evidence>
<protein>
    <submittedName>
        <fullName evidence="1">Uncharacterized protein</fullName>
    </submittedName>
</protein>
<organism evidence="1 2">
    <name type="scientific">Heracleum sosnowskyi</name>
    <dbReference type="NCBI Taxonomy" id="360622"/>
    <lineage>
        <taxon>Eukaryota</taxon>
        <taxon>Viridiplantae</taxon>
        <taxon>Streptophyta</taxon>
        <taxon>Embryophyta</taxon>
        <taxon>Tracheophyta</taxon>
        <taxon>Spermatophyta</taxon>
        <taxon>Magnoliopsida</taxon>
        <taxon>eudicotyledons</taxon>
        <taxon>Gunneridae</taxon>
        <taxon>Pentapetalae</taxon>
        <taxon>asterids</taxon>
        <taxon>campanulids</taxon>
        <taxon>Apiales</taxon>
        <taxon>Apiaceae</taxon>
        <taxon>Apioideae</taxon>
        <taxon>apioid superclade</taxon>
        <taxon>Tordylieae</taxon>
        <taxon>Tordyliinae</taxon>
        <taxon>Heracleum</taxon>
    </lineage>
</organism>
<dbReference type="AlphaFoldDB" id="A0AAD8I8N6"/>
<sequence length="100" mass="11455">MVVTSSFACFQACSALPKMLIGTVKVMSNIHKQYNSRESELLYALVGDFTLIVCERRPDKFLVAFVIDSNRRCRVFTISVQIRDARKRELTVCVARKSYN</sequence>
<accession>A0AAD8I8N6</accession>
<dbReference type="EMBL" id="JAUIZM010000006">
    <property type="protein sequence ID" value="KAK1381262.1"/>
    <property type="molecule type" value="Genomic_DNA"/>
</dbReference>
<dbReference type="Proteomes" id="UP001237642">
    <property type="component" value="Unassembled WGS sequence"/>
</dbReference>
<gene>
    <name evidence="1" type="ORF">POM88_028006</name>
</gene>
<keyword evidence="2" id="KW-1185">Reference proteome</keyword>
<reference evidence="1" key="2">
    <citation type="submission" date="2023-05" db="EMBL/GenBank/DDBJ databases">
        <authorList>
            <person name="Schelkunov M.I."/>
        </authorList>
    </citation>
    <scope>NUCLEOTIDE SEQUENCE</scope>
    <source>
        <strain evidence="1">Hsosn_3</strain>
        <tissue evidence="1">Leaf</tissue>
    </source>
</reference>
<evidence type="ECO:0000313" key="1">
    <source>
        <dbReference type="EMBL" id="KAK1381262.1"/>
    </source>
</evidence>
<reference evidence="1" key="1">
    <citation type="submission" date="2023-02" db="EMBL/GenBank/DDBJ databases">
        <title>Genome of toxic invasive species Heracleum sosnowskyi carries increased number of genes despite the absence of recent whole-genome duplications.</title>
        <authorList>
            <person name="Schelkunov M."/>
            <person name="Shtratnikova V."/>
            <person name="Makarenko M."/>
            <person name="Klepikova A."/>
            <person name="Omelchenko D."/>
            <person name="Novikova G."/>
            <person name="Obukhova E."/>
            <person name="Bogdanov V."/>
            <person name="Penin A."/>
            <person name="Logacheva M."/>
        </authorList>
    </citation>
    <scope>NUCLEOTIDE SEQUENCE</scope>
    <source>
        <strain evidence="1">Hsosn_3</strain>
        <tissue evidence="1">Leaf</tissue>
    </source>
</reference>
<comment type="caution">
    <text evidence="1">The sequence shown here is derived from an EMBL/GenBank/DDBJ whole genome shotgun (WGS) entry which is preliminary data.</text>
</comment>